<dbReference type="InterPro" id="IPR011663">
    <property type="entry name" value="UTRA"/>
</dbReference>
<dbReference type="PRINTS" id="PR00035">
    <property type="entry name" value="HTHGNTR"/>
</dbReference>
<protein>
    <recommendedName>
        <fullName evidence="4">Histidine utilization repressor</fullName>
    </recommendedName>
</protein>
<evidence type="ECO:0000256" key="4">
    <source>
        <dbReference type="NCBIfam" id="TIGR02018"/>
    </source>
</evidence>
<proteinExistence type="predicted"/>
<dbReference type="SUPFAM" id="SSF46785">
    <property type="entry name" value="Winged helix' DNA-binding domain"/>
    <property type="match status" value="1"/>
</dbReference>
<evidence type="ECO:0000256" key="2">
    <source>
        <dbReference type="ARBA" id="ARBA00023125"/>
    </source>
</evidence>
<dbReference type="Pfam" id="PF07702">
    <property type="entry name" value="UTRA"/>
    <property type="match status" value="1"/>
</dbReference>
<dbReference type="PANTHER" id="PTHR44846:SF16">
    <property type="entry name" value="TRANSCRIPTIONAL REGULATOR PHNF-RELATED"/>
    <property type="match status" value="1"/>
</dbReference>
<dbReference type="SMART" id="SM00866">
    <property type="entry name" value="UTRA"/>
    <property type="match status" value="1"/>
</dbReference>
<dbReference type="EMBL" id="BAABFR010000044">
    <property type="protein sequence ID" value="GAA4395654.1"/>
    <property type="molecule type" value="Genomic_DNA"/>
</dbReference>
<dbReference type="InterPro" id="IPR036390">
    <property type="entry name" value="WH_DNA-bd_sf"/>
</dbReference>
<evidence type="ECO:0000259" key="5">
    <source>
        <dbReference type="PROSITE" id="PS50949"/>
    </source>
</evidence>
<dbReference type="PANTHER" id="PTHR44846">
    <property type="entry name" value="MANNOSYL-D-GLYCERATE TRANSPORT/METABOLISM SYSTEM REPRESSOR MNGR-RELATED"/>
    <property type="match status" value="1"/>
</dbReference>
<dbReference type="InterPro" id="IPR036388">
    <property type="entry name" value="WH-like_DNA-bd_sf"/>
</dbReference>
<organism evidence="6 7">
    <name type="scientific">Tsukamurella soli</name>
    <dbReference type="NCBI Taxonomy" id="644556"/>
    <lineage>
        <taxon>Bacteria</taxon>
        <taxon>Bacillati</taxon>
        <taxon>Actinomycetota</taxon>
        <taxon>Actinomycetes</taxon>
        <taxon>Mycobacteriales</taxon>
        <taxon>Tsukamurellaceae</taxon>
        <taxon>Tsukamurella</taxon>
    </lineage>
</organism>
<evidence type="ECO:0000256" key="1">
    <source>
        <dbReference type="ARBA" id="ARBA00023015"/>
    </source>
</evidence>
<keyword evidence="7" id="KW-1185">Reference proteome</keyword>
<dbReference type="NCBIfam" id="TIGR02018">
    <property type="entry name" value="his_ut_repres"/>
    <property type="match status" value="1"/>
</dbReference>
<keyword evidence="2" id="KW-0238">DNA-binding</keyword>
<dbReference type="CDD" id="cd07377">
    <property type="entry name" value="WHTH_GntR"/>
    <property type="match status" value="1"/>
</dbReference>
<dbReference type="Proteomes" id="UP001500635">
    <property type="component" value="Unassembled WGS sequence"/>
</dbReference>
<reference evidence="7" key="1">
    <citation type="journal article" date="2019" name="Int. J. Syst. Evol. Microbiol.">
        <title>The Global Catalogue of Microorganisms (GCM) 10K type strain sequencing project: providing services to taxonomists for standard genome sequencing and annotation.</title>
        <authorList>
            <consortium name="The Broad Institute Genomics Platform"/>
            <consortium name="The Broad Institute Genome Sequencing Center for Infectious Disease"/>
            <person name="Wu L."/>
            <person name="Ma J."/>
        </authorList>
    </citation>
    <scope>NUCLEOTIDE SEQUENCE [LARGE SCALE GENOMIC DNA]</scope>
    <source>
        <strain evidence="7">JCM 17688</strain>
    </source>
</reference>
<evidence type="ECO:0000256" key="3">
    <source>
        <dbReference type="ARBA" id="ARBA00023163"/>
    </source>
</evidence>
<dbReference type="InterPro" id="IPR050679">
    <property type="entry name" value="Bact_HTH_transcr_reg"/>
</dbReference>
<sequence length="248" mass="27291">MPTDALSDAELAERFATAGTPATPAYERVKTVLRAQIDSGRWPEGFQLPSENQLVGALGLARMTVNRAIRDLATEGVVVRMPGVGTFVAPDKAASPLFEVRNIADEVQRRGHRHRTDIVFARREPSGEPHGLWHGEAFHSLVVHYEETTPIQVEDRYVDPALAPDYLAQDFTAETPNSYLSRVAPLVRGEHVVEALLGSPQECELLQIPPTEPCLMINRKTWSARGLVSVARLVHPGSRSRLEGGFTT</sequence>
<dbReference type="SMART" id="SM00345">
    <property type="entry name" value="HTH_GNTR"/>
    <property type="match status" value="1"/>
</dbReference>
<dbReference type="SUPFAM" id="SSF64288">
    <property type="entry name" value="Chorismate lyase-like"/>
    <property type="match status" value="1"/>
</dbReference>
<comment type="caution">
    <text evidence="6">The sequence shown here is derived from an EMBL/GenBank/DDBJ whole genome shotgun (WGS) entry which is preliminary data.</text>
</comment>
<dbReference type="Gene3D" id="1.10.10.10">
    <property type="entry name" value="Winged helix-like DNA-binding domain superfamily/Winged helix DNA-binding domain"/>
    <property type="match status" value="1"/>
</dbReference>
<feature type="domain" description="HTH gntR-type" evidence="5">
    <location>
        <begin position="23"/>
        <end position="91"/>
    </location>
</feature>
<name>A0ABP8JT40_9ACTN</name>
<keyword evidence="1" id="KW-0805">Transcription regulation</keyword>
<evidence type="ECO:0000313" key="7">
    <source>
        <dbReference type="Proteomes" id="UP001500635"/>
    </source>
</evidence>
<dbReference type="InterPro" id="IPR000524">
    <property type="entry name" value="Tscrpt_reg_HTH_GntR"/>
</dbReference>
<dbReference type="RefSeq" id="WP_344997168.1">
    <property type="nucleotide sequence ID" value="NZ_BAABFR010000044.1"/>
</dbReference>
<keyword evidence="3" id="KW-0804">Transcription</keyword>
<dbReference type="Pfam" id="PF00392">
    <property type="entry name" value="GntR"/>
    <property type="match status" value="1"/>
</dbReference>
<dbReference type="InterPro" id="IPR028978">
    <property type="entry name" value="Chorismate_lyase_/UTRA_dom_sf"/>
</dbReference>
<evidence type="ECO:0000313" key="6">
    <source>
        <dbReference type="EMBL" id="GAA4395654.1"/>
    </source>
</evidence>
<accession>A0ABP8JT40</accession>
<dbReference type="Gene3D" id="3.40.1410.10">
    <property type="entry name" value="Chorismate lyase-like"/>
    <property type="match status" value="1"/>
</dbReference>
<dbReference type="PROSITE" id="PS50949">
    <property type="entry name" value="HTH_GNTR"/>
    <property type="match status" value="1"/>
</dbReference>
<dbReference type="InterPro" id="IPR010248">
    <property type="entry name" value="His_ut_repres"/>
</dbReference>
<gene>
    <name evidence="6" type="primary">hutC</name>
    <name evidence="6" type="ORF">GCM10023147_29130</name>
</gene>